<keyword evidence="1" id="KW-0472">Membrane</keyword>
<keyword evidence="1" id="KW-0812">Transmembrane</keyword>
<dbReference type="Proteomes" id="UP000604825">
    <property type="component" value="Unassembled WGS sequence"/>
</dbReference>
<keyword evidence="3" id="KW-1185">Reference proteome</keyword>
<sequence length="76" mass="8304">MALLRGWRLAVDGVVLDLEKRKQILVLNLLSGLIVPIGATGGMAGKDPLEEWDDLMERLDFDLGDGVNSSLMCFMA</sequence>
<name>A0A811RYJ4_9POAL</name>
<dbReference type="AlphaFoldDB" id="A0A811RYJ4"/>
<accession>A0A811RYJ4</accession>
<proteinExistence type="predicted"/>
<organism evidence="2 3">
    <name type="scientific">Miscanthus lutarioriparius</name>
    <dbReference type="NCBI Taxonomy" id="422564"/>
    <lineage>
        <taxon>Eukaryota</taxon>
        <taxon>Viridiplantae</taxon>
        <taxon>Streptophyta</taxon>
        <taxon>Embryophyta</taxon>
        <taxon>Tracheophyta</taxon>
        <taxon>Spermatophyta</taxon>
        <taxon>Magnoliopsida</taxon>
        <taxon>Liliopsida</taxon>
        <taxon>Poales</taxon>
        <taxon>Poaceae</taxon>
        <taxon>PACMAD clade</taxon>
        <taxon>Panicoideae</taxon>
        <taxon>Andropogonodae</taxon>
        <taxon>Andropogoneae</taxon>
        <taxon>Saccharinae</taxon>
        <taxon>Miscanthus</taxon>
    </lineage>
</organism>
<evidence type="ECO:0000313" key="2">
    <source>
        <dbReference type="EMBL" id="CAD6334349.1"/>
    </source>
</evidence>
<evidence type="ECO:0000313" key="3">
    <source>
        <dbReference type="Proteomes" id="UP000604825"/>
    </source>
</evidence>
<gene>
    <name evidence="2" type="ORF">NCGR_LOCUS58447</name>
</gene>
<reference evidence="2" key="1">
    <citation type="submission" date="2020-10" db="EMBL/GenBank/DDBJ databases">
        <authorList>
            <person name="Han B."/>
            <person name="Lu T."/>
            <person name="Zhao Q."/>
            <person name="Huang X."/>
            <person name="Zhao Y."/>
        </authorList>
    </citation>
    <scope>NUCLEOTIDE SEQUENCE</scope>
</reference>
<keyword evidence="1" id="KW-1133">Transmembrane helix</keyword>
<protein>
    <submittedName>
        <fullName evidence="2">Uncharacterized protein</fullName>
    </submittedName>
</protein>
<comment type="caution">
    <text evidence="2">The sequence shown here is derived from an EMBL/GenBank/DDBJ whole genome shotgun (WGS) entry which is preliminary data.</text>
</comment>
<feature type="transmembrane region" description="Helical" evidence="1">
    <location>
        <begin position="25"/>
        <end position="45"/>
    </location>
</feature>
<evidence type="ECO:0000256" key="1">
    <source>
        <dbReference type="SAM" id="Phobius"/>
    </source>
</evidence>
<dbReference type="EMBL" id="CAJGYO010000017">
    <property type="protein sequence ID" value="CAD6334349.1"/>
    <property type="molecule type" value="Genomic_DNA"/>
</dbReference>